<keyword evidence="2" id="KW-1133">Transmembrane helix</keyword>
<dbReference type="PANTHER" id="PTHR34475:SF1">
    <property type="entry name" value="CYTOSKELETON PROTEIN RODZ"/>
    <property type="match status" value="1"/>
</dbReference>
<reference evidence="4" key="1">
    <citation type="journal article" date="2014" name="Gene">
        <title>Genome-guided analysis of transformation efficiency and carbon dioxide assimilation by Moorella thermoacetica Y72.</title>
        <authorList>
            <person name="Tsukahara K."/>
            <person name="Kita A."/>
            <person name="Nakashimada Y."/>
            <person name="Hoshino T."/>
            <person name="Murakami K."/>
        </authorList>
    </citation>
    <scope>NUCLEOTIDE SEQUENCE [LARGE SCALE GENOMIC DNA]</scope>
    <source>
        <strain evidence="4">Y72</strain>
    </source>
</reference>
<dbReference type="AlphaFoldDB" id="A0A0S6UGD1"/>
<dbReference type="CDD" id="cd00093">
    <property type="entry name" value="HTH_XRE"/>
    <property type="match status" value="1"/>
</dbReference>
<sequence>MKEPNPGPSSPIGTNTRNYLAQMMNPKGRNLPDWCRRLRVPGGEAMGQVGEILRSTRQEKGISLREAEEATKIRLKYLEALENGTYDEIPGRVYALGFLRNYARFLGLDPAELTALFKEEYPPKEESYQVEEPGVTTPRLITRGWGRWLLILGVILVLWGVNRLYGYYRPSPEQPPVLPPVTNRVYSPPVTEPAPATPAPVTPVQPASPPSQVQGVEVKIRATGNCWVGAVVDGKADFSGTLKPGDEKVFQGKDKVSVTLGSAGAVEVTLNGQVQPPLGKAGSVVTFEADKGANQLRIIKKQ</sequence>
<dbReference type="PANTHER" id="PTHR34475">
    <property type="match status" value="1"/>
</dbReference>
<dbReference type="InterPro" id="IPR001387">
    <property type="entry name" value="Cro/C1-type_HTH"/>
</dbReference>
<evidence type="ECO:0000313" key="4">
    <source>
        <dbReference type="EMBL" id="GAF26819.1"/>
    </source>
</evidence>
<dbReference type="InterPro" id="IPR050400">
    <property type="entry name" value="Bact_Cytoskel_RodZ"/>
</dbReference>
<dbReference type="PROSITE" id="PS50943">
    <property type="entry name" value="HTH_CROC1"/>
    <property type="match status" value="1"/>
</dbReference>
<dbReference type="EMBL" id="DF238840">
    <property type="protein sequence ID" value="GAF26819.1"/>
    <property type="molecule type" value="Genomic_DNA"/>
</dbReference>
<proteinExistence type="predicted"/>
<accession>A0A0S6UGD1</accession>
<dbReference type="Gene3D" id="1.10.260.40">
    <property type="entry name" value="lambda repressor-like DNA-binding domains"/>
    <property type="match status" value="1"/>
</dbReference>
<evidence type="ECO:0000256" key="1">
    <source>
        <dbReference type="SAM" id="MobiDB-lite"/>
    </source>
</evidence>
<dbReference type="InterPro" id="IPR025194">
    <property type="entry name" value="RodZ-like_C"/>
</dbReference>
<feature type="compositionally biased region" description="Pro residues" evidence="1">
    <location>
        <begin position="190"/>
        <end position="209"/>
    </location>
</feature>
<dbReference type="SMART" id="SM00530">
    <property type="entry name" value="HTH_XRE"/>
    <property type="match status" value="1"/>
</dbReference>
<dbReference type="GO" id="GO:0003677">
    <property type="term" value="F:DNA binding"/>
    <property type="evidence" value="ECO:0007669"/>
    <property type="project" value="InterPro"/>
</dbReference>
<dbReference type="Pfam" id="PF13413">
    <property type="entry name" value="HTH_25"/>
    <property type="match status" value="1"/>
</dbReference>
<feature type="domain" description="HTH cro/C1-type" evidence="3">
    <location>
        <begin position="53"/>
        <end position="113"/>
    </location>
</feature>
<feature type="transmembrane region" description="Helical" evidence="2">
    <location>
        <begin position="148"/>
        <end position="168"/>
    </location>
</feature>
<evidence type="ECO:0000256" key="2">
    <source>
        <dbReference type="SAM" id="Phobius"/>
    </source>
</evidence>
<keyword evidence="2" id="KW-0472">Membrane</keyword>
<dbReference type="Proteomes" id="UP000063718">
    <property type="component" value="Unassembled WGS sequence"/>
</dbReference>
<name>A0A0S6UGD1_NEOTH</name>
<organism evidence="4">
    <name type="scientific">Moorella thermoacetica Y72</name>
    <dbReference type="NCBI Taxonomy" id="1325331"/>
    <lineage>
        <taxon>Bacteria</taxon>
        <taxon>Bacillati</taxon>
        <taxon>Bacillota</taxon>
        <taxon>Clostridia</taxon>
        <taxon>Neomoorellales</taxon>
        <taxon>Neomoorellaceae</taxon>
        <taxon>Neomoorella</taxon>
    </lineage>
</organism>
<feature type="region of interest" description="Disordered" evidence="1">
    <location>
        <begin position="188"/>
        <end position="212"/>
    </location>
</feature>
<keyword evidence="2" id="KW-0812">Transmembrane</keyword>
<dbReference type="Pfam" id="PF13464">
    <property type="entry name" value="RodZ_C"/>
    <property type="match status" value="1"/>
</dbReference>
<protein>
    <submittedName>
        <fullName evidence="4">Uncharacterized protein conserved in bacteria</fullName>
    </submittedName>
</protein>
<evidence type="ECO:0000259" key="3">
    <source>
        <dbReference type="PROSITE" id="PS50943"/>
    </source>
</evidence>
<dbReference type="SUPFAM" id="SSF47413">
    <property type="entry name" value="lambda repressor-like DNA-binding domains"/>
    <property type="match status" value="1"/>
</dbReference>
<dbReference type="InterPro" id="IPR010982">
    <property type="entry name" value="Lambda_DNA-bd_dom_sf"/>
</dbReference>
<gene>
    <name evidence="4" type="ORF">MTY_2159</name>
</gene>